<sequence>MPNNSKRERDPLRTGIIGLAVVICVVLIAFGYSGLPFWPQGKTYEAYFADAGGIVPGNSVLVAGFKVGKVTEVSLAGNSAKIAFNVDRKVVIGDQSLAAIRTDTILGERSISVSPAGSGHATTIPLSRTTTPYTLAGALEDLGQNAGNLNKPQFEQALKVLTETLHDATPGLRGALDGVTTLSRTLNSRDAALQGLLAHAKQVTGVLSERSAQVNKLIDDGNQLFAALDERRAALDALISGIDGVSAQISGFVADNRKEFGPALSKLNLVLGNLNERKDYITEALKRLPPYATTLGEVVGSGPGFNVNVFGAIPAPLMAAMFDFFYQPGKLPASLADYLRGMIQERWIIRPKSP</sequence>
<evidence type="ECO:0000259" key="2">
    <source>
        <dbReference type="Pfam" id="PF02470"/>
    </source>
</evidence>
<feature type="domain" description="Mce/MlaD" evidence="2">
    <location>
        <begin position="40"/>
        <end position="115"/>
    </location>
</feature>
<keyword evidence="4" id="KW-1185">Reference proteome</keyword>
<evidence type="ECO:0000313" key="3">
    <source>
        <dbReference type="EMBL" id="ORA17316.1"/>
    </source>
</evidence>
<organism evidence="3 4">
    <name type="scientific">Mycobacterium angelicum</name>
    <dbReference type="NCBI Taxonomy" id="470074"/>
    <lineage>
        <taxon>Bacteria</taxon>
        <taxon>Bacillati</taxon>
        <taxon>Actinomycetota</taxon>
        <taxon>Actinomycetes</taxon>
        <taxon>Mycobacteriales</taxon>
        <taxon>Mycobacteriaceae</taxon>
        <taxon>Mycobacterium</taxon>
    </lineage>
</organism>
<gene>
    <name evidence="3" type="ORF">BST12_19810</name>
</gene>
<keyword evidence="1" id="KW-1133">Transmembrane helix</keyword>
<accession>A0A1W9ZL65</accession>
<dbReference type="InterPro" id="IPR052336">
    <property type="entry name" value="MlaD_Phospholipid_Transporter"/>
</dbReference>
<dbReference type="AlphaFoldDB" id="A0A1W9ZL65"/>
<dbReference type="PANTHER" id="PTHR33371">
    <property type="entry name" value="INTERMEMBRANE PHOSPHOLIPID TRANSPORT SYSTEM BINDING PROTEIN MLAD-RELATED"/>
    <property type="match status" value="1"/>
</dbReference>
<dbReference type="RefSeq" id="WP_083114816.1">
    <property type="nucleotide sequence ID" value="NZ_JACKTS010000054.1"/>
</dbReference>
<keyword evidence="1" id="KW-0812">Transmembrane</keyword>
<dbReference type="Pfam" id="PF02470">
    <property type="entry name" value="MlaD"/>
    <property type="match status" value="1"/>
</dbReference>
<protein>
    <submittedName>
        <fullName evidence="3">Mammalian cell entry protein</fullName>
    </submittedName>
</protein>
<proteinExistence type="predicted"/>
<comment type="caution">
    <text evidence="3">The sequence shown here is derived from an EMBL/GenBank/DDBJ whole genome shotgun (WGS) entry which is preliminary data.</text>
</comment>
<dbReference type="NCBIfam" id="TIGR00996">
    <property type="entry name" value="Mtu_fam_mce"/>
    <property type="match status" value="1"/>
</dbReference>
<dbReference type="OrthoDB" id="5241191at2"/>
<dbReference type="Proteomes" id="UP000192284">
    <property type="component" value="Unassembled WGS sequence"/>
</dbReference>
<evidence type="ECO:0000313" key="4">
    <source>
        <dbReference type="Proteomes" id="UP000192284"/>
    </source>
</evidence>
<dbReference type="EMBL" id="MVHE01000039">
    <property type="protein sequence ID" value="ORA17316.1"/>
    <property type="molecule type" value="Genomic_DNA"/>
</dbReference>
<feature type="transmembrane region" description="Helical" evidence="1">
    <location>
        <begin position="12"/>
        <end position="32"/>
    </location>
</feature>
<dbReference type="PRINTS" id="PR01782">
    <property type="entry name" value="MCEVIRFACTOR"/>
</dbReference>
<dbReference type="GO" id="GO:0005576">
    <property type="term" value="C:extracellular region"/>
    <property type="evidence" value="ECO:0007669"/>
    <property type="project" value="TreeGrafter"/>
</dbReference>
<dbReference type="InterPro" id="IPR003399">
    <property type="entry name" value="Mce/MlaD"/>
</dbReference>
<keyword evidence="1" id="KW-0472">Membrane</keyword>
<reference evidence="3 4" key="1">
    <citation type="submission" date="2017-02" db="EMBL/GenBank/DDBJ databases">
        <title>The new phylogeny of genus Mycobacterium.</title>
        <authorList>
            <person name="Tortoli E."/>
            <person name="Trovato A."/>
            <person name="Cirillo D.M."/>
        </authorList>
    </citation>
    <scope>NUCLEOTIDE SEQUENCE [LARGE SCALE GENOMIC DNA]</scope>
    <source>
        <strain evidence="3 4">DSM 45057</strain>
    </source>
</reference>
<dbReference type="InterPro" id="IPR005693">
    <property type="entry name" value="Mce"/>
</dbReference>
<evidence type="ECO:0000256" key="1">
    <source>
        <dbReference type="SAM" id="Phobius"/>
    </source>
</evidence>
<dbReference type="PANTHER" id="PTHR33371:SF18">
    <property type="entry name" value="MCE-FAMILY PROTEIN MCE3C"/>
    <property type="match status" value="1"/>
</dbReference>
<name>A0A1W9ZL65_MYCAN</name>